<dbReference type="AlphaFoldDB" id="K1T4I7"/>
<dbReference type="PANTHER" id="PTHR43390">
    <property type="entry name" value="SIGNAL PEPTIDASE I"/>
    <property type="match status" value="1"/>
</dbReference>
<dbReference type="Gene3D" id="2.10.109.10">
    <property type="entry name" value="Umud Fragment, subunit A"/>
    <property type="match status" value="1"/>
</dbReference>
<dbReference type="GO" id="GO:0004252">
    <property type="term" value="F:serine-type endopeptidase activity"/>
    <property type="evidence" value="ECO:0007669"/>
    <property type="project" value="InterPro"/>
</dbReference>
<evidence type="ECO:0000313" key="3">
    <source>
        <dbReference type="EMBL" id="EKC64673.1"/>
    </source>
</evidence>
<dbReference type="CDD" id="cd06530">
    <property type="entry name" value="S26_SPase_I"/>
    <property type="match status" value="1"/>
</dbReference>
<dbReference type="InterPro" id="IPR000223">
    <property type="entry name" value="Pept_S26A_signal_pept_1"/>
</dbReference>
<dbReference type="InterPro" id="IPR036286">
    <property type="entry name" value="LexA/Signal_pep-like_sf"/>
</dbReference>
<dbReference type="InterPro" id="IPR019533">
    <property type="entry name" value="Peptidase_S26"/>
</dbReference>
<dbReference type="EMBL" id="AJWZ01004708">
    <property type="protein sequence ID" value="EKC64673.1"/>
    <property type="molecule type" value="Genomic_DNA"/>
</dbReference>
<dbReference type="Pfam" id="PF10502">
    <property type="entry name" value="Peptidase_S26"/>
    <property type="match status" value="1"/>
</dbReference>
<dbReference type="GO" id="GO:0006465">
    <property type="term" value="P:signal peptide processing"/>
    <property type="evidence" value="ECO:0007669"/>
    <property type="project" value="InterPro"/>
</dbReference>
<evidence type="ECO:0000256" key="1">
    <source>
        <dbReference type="ARBA" id="ARBA00009370"/>
    </source>
</evidence>
<proteinExistence type="inferred from homology"/>
<protein>
    <submittedName>
        <fullName evidence="3">Signal peptidase I</fullName>
    </submittedName>
</protein>
<comment type="caution">
    <text evidence="3">The sequence shown here is derived from an EMBL/GenBank/DDBJ whole genome shotgun (WGS) entry which is preliminary data.</text>
</comment>
<dbReference type="GO" id="GO:0016020">
    <property type="term" value="C:membrane"/>
    <property type="evidence" value="ECO:0007669"/>
    <property type="project" value="InterPro"/>
</dbReference>
<sequence length="193" mass="21651">MEPSLLAGDCILVDKCSGGARLFNVLDAVEKKEVKIQRMSGWRNYQRNDVLVFNFPYPGRWDSIALDVMLYYVKRCIAMPGDTLEIRNTHYRVSGFDGIAGNVQAQEELDELISSGMTEERGLVLKSFPDGGCNGWTISEFGPLYIPAKGSVVGMNPETRLLYRNVIEWEQEKETDIAWRFGSAGGQCDTQLP</sequence>
<dbReference type="SUPFAM" id="SSF51306">
    <property type="entry name" value="LexA/Signal peptidase"/>
    <property type="match status" value="1"/>
</dbReference>
<gene>
    <name evidence="3" type="ORF">OBE_06828</name>
</gene>
<dbReference type="PANTHER" id="PTHR43390:SF1">
    <property type="entry name" value="CHLOROPLAST PROCESSING PEPTIDASE"/>
    <property type="match status" value="1"/>
</dbReference>
<evidence type="ECO:0000259" key="2">
    <source>
        <dbReference type="Pfam" id="PF10502"/>
    </source>
</evidence>
<feature type="domain" description="Peptidase S26" evidence="2">
    <location>
        <begin position="1"/>
        <end position="95"/>
    </location>
</feature>
<feature type="non-terminal residue" evidence="3">
    <location>
        <position position="193"/>
    </location>
</feature>
<name>K1T4I7_9ZZZZ</name>
<organism evidence="3">
    <name type="scientific">human gut metagenome</name>
    <dbReference type="NCBI Taxonomy" id="408170"/>
    <lineage>
        <taxon>unclassified sequences</taxon>
        <taxon>metagenomes</taxon>
        <taxon>organismal metagenomes</taxon>
    </lineage>
</organism>
<comment type="similarity">
    <text evidence="1">Belongs to the peptidase S26 family.</text>
</comment>
<reference evidence="3" key="1">
    <citation type="journal article" date="2013" name="Environ. Microbiol.">
        <title>Microbiota from the distal guts of lean and obese adolescents exhibit partial functional redundancy besides clear differences in community structure.</title>
        <authorList>
            <person name="Ferrer M."/>
            <person name="Ruiz A."/>
            <person name="Lanza F."/>
            <person name="Haange S.B."/>
            <person name="Oberbach A."/>
            <person name="Till H."/>
            <person name="Bargiela R."/>
            <person name="Campoy C."/>
            <person name="Segura M.T."/>
            <person name="Richter M."/>
            <person name="von Bergen M."/>
            <person name="Seifert J."/>
            <person name="Suarez A."/>
        </authorList>
    </citation>
    <scope>NUCLEOTIDE SEQUENCE</scope>
</reference>
<accession>K1T4I7</accession>